<dbReference type="Proteomes" id="UP001056120">
    <property type="component" value="Linkage Group LG12"/>
</dbReference>
<reference evidence="2" key="1">
    <citation type="journal article" date="2022" name="Mol. Ecol. Resour.">
        <title>The genomes of chicory, endive, great burdock and yacon provide insights into Asteraceae palaeo-polyploidization history and plant inulin production.</title>
        <authorList>
            <person name="Fan W."/>
            <person name="Wang S."/>
            <person name="Wang H."/>
            <person name="Wang A."/>
            <person name="Jiang F."/>
            <person name="Liu H."/>
            <person name="Zhao H."/>
            <person name="Xu D."/>
            <person name="Zhang Y."/>
        </authorList>
    </citation>
    <scope>NUCLEOTIDE SEQUENCE [LARGE SCALE GENOMIC DNA]</scope>
    <source>
        <strain evidence="2">cv. Yunnan</strain>
    </source>
</reference>
<accession>A0ACB9HHA4</accession>
<evidence type="ECO:0000313" key="2">
    <source>
        <dbReference type="Proteomes" id="UP001056120"/>
    </source>
</evidence>
<reference evidence="1 2" key="2">
    <citation type="journal article" date="2022" name="Mol. Ecol. Resour.">
        <title>The genomes of chicory, endive, great burdock and yacon provide insights into Asteraceae paleo-polyploidization history and plant inulin production.</title>
        <authorList>
            <person name="Fan W."/>
            <person name="Wang S."/>
            <person name="Wang H."/>
            <person name="Wang A."/>
            <person name="Jiang F."/>
            <person name="Liu H."/>
            <person name="Zhao H."/>
            <person name="Xu D."/>
            <person name="Zhang Y."/>
        </authorList>
    </citation>
    <scope>NUCLEOTIDE SEQUENCE [LARGE SCALE GENOMIC DNA]</scope>
    <source>
        <strain evidence="2">cv. Yunnan</strain>
        <tissue evidence="1">Leaves</tissue>
    </source>
</reference>
<proteinExistence type="predicted"/>
<sequence>MDIQKCSAYTYVEGTPYLIDGCEFTEECSRCRNSGGFCDDGAVYDVDGLVTKWNFTYGFDTPYKDNVVEIKSSKPSLGVILGVSISMGVVFLVGDFSDPFMRGNNAAVQARTKQQNRANLMQMKLAYLYV</sequence>
<keyword evidence="2" id="KW-1185">Reference proteome</keyword>
<name>A0ACB9HHA4_9ASTR</name>
<dbReference type="EMBL" id="CM042029">
    <property type="protein sequence ID" value="KAI3794635.1"/>
    <property type="molecule type" value="Genomic_DNA"/>
</dbReference>
<comment type="caution">
    <text evidence="1">The sequence shown here is derived from an EMBL/GenBank/DDBJ whole genome shotgun (WGS) entry which is preliminary data.</text>
</comment>
<gene>
    <name evidence="1" type="ORF">L1987_37268</name>
</gene>
<protein>
    <submittedName>
        <fullName evidence="1">Uncharacterized protein</fullName>
    </submittedName>
</protein>
<evidence type="ECO:0000313" key="1">
    <source>
        <dbReference type="EMBL" id="KAI3794635.1"/>
    </source>
</evidence>
<organism evidence="1 2">
    <name type="scientific">Smallanthus sonchifolius</name>
    <dbReference type="NCBI Taxonomy" id="185202"/>
    <lineage>
        <taxon>Eukaryota</taxon>
        <taxon>Viridiplantae</taxon>
        <taxon>Streptophyta</taxon>
        <taxon>Embryophyta</taxon>
        <taxon>Tracheophyta</taxon>
        <taxon>Spermatophyta</taxon>
        <taxon>Magnoliopsida</taxon>
        <taxon>eudicotyledons</taxon>
        <taxon>Gunneridae</taxon>
        <taxon>Pentapetalae</taxon>
        <taxon>asterids</taxon>
        <taxon>campanulids</taxon>
        <taxon>Asterales</taxon>
        <taxon>Asteraceae</taxon>
        <taxon>Asteroideae</taxon>
        <taxon>Heliantheae alliance</taxon>
        <taxon>Millerieae</taxon>
        <taxon>Smallanthus</taxon>
    </lineage>
</organism>